<evidence type="ECO:0000313" key="2">
    <source>
        <dbReference type="Proteomes" id="UP000315724"/>
    </source>
</evidence>
<protein>
    <recommendedName>
        <fullName evidence="3">Carboxypeptidase regulatory-like domain-containing protein</fullName>
    </recommendedName>
</protein>
<dbReference type="RefSeq" id="WP_231739909.1">
    <property type="nucleotide sequence ID" value="NZ_CP036267.1"/>
</dbReference>
<reference evidence="1 2" key="1">
    <citation type="submission" date="2019-02" db="EMBL/GenBank/DDBJ databases">
        <title>Deep-cultivation of Planctomycetes and their phenomic and genomic characterization uncovers novel biology.</title>
        <authorList>
            <person name="Wiegand S."/>
            <person name="Jogler M."/>
            <person name="Boedeker C."/>
            <person name="Pinto D."/>
            <person name="Vollmers J."/>
            <person name="Rivas-Marin E."/>
            <person name="Kohn T."/>
            <person name="Peeters S.H."/>
            <person name="Heuer A."/>
            <person name="Rast P."/>
            <person name="Oberbeckmann S."/>
            <person name="Bunk B."/>
            <person name="Jeske O."/>
            <person name="Meyerdierks A."/>
            <person name="Storesund J.E."/>
            <person name="Kallscheuer N."/>
            <person name="Luecker S."/>
            <person name="Lage O.M."/>
            <person name="Pohl T."/>
            <person name="Merkel B.J."/>
            <person name="Hornburger P."/>
            <person name="Mueller R.-W."/>
            <person name="Bruemmer F."/>
            <person name="Labrenz M."/>
            <person name="Spormann A.M."/>
            <person name="Op den Camp H."/>
            <person name="Overmann J."/>
            <person name="Amann R."/>
            <person name="Jetten M.S.M."/>
            <person name="Mascher T."/>
            <person name="Medema M.H."/>
            <person name="Devos D.P."/>
            <person name="Kaster A.-K."/>
            <person name="Ovreas L."/>
            <person name="Rohde M."/>
            <person name="Galperin M.Y."/>
            <person name="Jogler C."/>
        </authorList>
    </citation>
    <scope>NUCLEOTIDE SEQUENCE [LARGE SCALE GENOMIC DNA]</scope>
    <source>
        <strain evidence="1 2">Mal48</strain>
    </source>
</reference>
<sequence>MTSKTYSEAKYANGLVRMSNVSQKRYSSRKLEARKSLRVVRRFALPLSWMVVLLGLQGCGGGDDGPQRAAVSGVVNLDGEPLEEGVIRFVPEGETKGPKTSVPVQQGRFEIDSLSGPLVGEHRIEIVSTDDGGYAMDDEQAIRELRKAKVKRIRVVKVPAIYNSRSTLKKTVSLNTPNEFQFDLSSQQKR</sequence>
<gene>
    <name evidence="1" type="ORF">Mal48_08880</name>
</gene>
<proteinExistence type="predicted"/>
<organism evidence="1 2">
    <name type="scientific">Thalassoglobus polymorphus</name>
    <dbReference type="NCBI Taxonomy" id="2527994"/>
    <lineage>
        <taxon>Bacteria</taxon>
        <taxon>Pseudomonadati</taxon>
        <taxon>Planctomycetota</taxon>
        <taxon>Planctomycetia</taxon>
        <taxon>Planctomycetales</taxon>
        <taxon>Planctomycetaceae</taxon>
        <taxon>Thalassoglobus</taxon>
    </lineage>
</organism>
<evidence type="ECO:0008006" key="3">
    <source>
        <dbReference type="Google" id="ProtNLM"/>
    </source>
</evidence>
<dbReference type="EMBL" id="CP036267">
    <property type="protein sequence ID" value="QDT31653.1"/>
    <property type="molecule type" value="Genomic_DNA"/>
</dbReference>
<evidence type="ECO:0000313" key="1">
    <source>
        <dbReference type="EMBL" id="QDT31653.1"/>
    </source>
</evidence>
<dbReference type="KEGG" id="tpol:Mal48_08880"/>
<dbReference type="Proteomes" id="UP000315724">
    <property type="component" value="Chromosome"/>
</dbReference>
<dbReference type="AlphaFoldDB" id="A0A517QJ25"/>
<name>A0A517QJ25_9PLAN</name>
<keyword evidence="2" id="KW-1185">Reference proteome</keyword>
<accession>A0A517QJ25</accession>